<sequence length="191" mass="20825">MNVKTYSIVDDQGKYMGYQESNIVPEGSHFIDMAPPSLSEGQQAIWNGQVWHIFRDNEGVDIAKNKAIDAIDSAADGARARDQSVGQLLDIEYQQVIEAHGRWYADGYDETKCPEEIKAWADAEGVTPLQAAQEIAEAAAHREEVIRQIRSIRLAGKAAVRAAADDADFTAIAGPFIDQLNHIGDTTIAAA</sequence>
<dbReference type="Proteomes" id="UP000267342">
    <property type="component" value="Chromosome"/>
</dbReference>
<reference evidence="1 2" key="1">
    <citation type="submission" date="2018-09" db="EMBL/GenBank/DDBJ databases">
        <title>Zymobacter palmae IAM14233 (=T109) whole genome analysis.</title>
        <authorList>
            <person name="Yanase H."/>
        </authorList>
    </citation>
    <scope>NUCLEOTIDE SEQUENCE [LARGE SCALE GENOMIC DNA]</scope>
    <source>
        <strain evidence="1 2">IAM14233</strain>
    </source>
</reference>
<dbReference type="GO" id="GO:0032259">
    <property type="term" value="P:methylation"/>
    <property type="evidence" value="ECO:0007669"/>
    <property type="project" value="UniProtKB-KW"/>
</dbReference>
<keyword evidence="1" id="KW-0808">Transferase</keyword>
<dbReference type="AlphaFoldDB" id="A0A348HI81"/>
<dbReference type="KEGG" id="zpl:ZBT109_2603"/>
<dbReference type="STRING" id="1123510.GCA_000620025_01761"/>
<accession>A0A348HI81</accession>
<keyword evidence="2" id="KW-1185">Reference proteome</keyword>
<keyword evidence="1" id="KW-0489">Methyltransferase</keyword>
<evidence type="ECO:0000313" key="2">
    <source>
        <dbReference type="Proteomes" id="UP000267342"/>
    </source>
</evidence>
<dbReference type="EMBL" id="AP018933">
    <property type="protein sequence ID" value="BBG31333.1"/>
    <property type="molecule type" value="Genomic_DNA"/>
</dbReference>
<proteinExistence type="predicted"/>
<dbReference type="GO" id="GO:0008168">
    <property type="term" value="F:methyltransferase activity"/>
    <property type="evidence" value="ECO:0007669"/>
    <property type="project" value="UniProtKB-KW"/>
</dbReference>
<evidence type="ECO:0000313" key="1">
    <source>
        <dbReference type="EMBL" id="BBG31333.1"/>
    </source>
</evidence>
<protein>
    <submittedName>
        <fullName evidence="1">SAM-dependent methyltransferases</fullName>
    </submittedName>
</protein>
<name>A0A348HI81_9GAMM</name>
<gene>
    <name evidence="1" type="ORF">ZBT109_2603</name>
</gene>
<organism evidence="1 2">
    <name type="scientific">Zymobacter palmae</name>
    <dbReference type="NCBI Taxonomy" id="33074"/>
    <lineage>
        <taxon>Bacteria</taxon>
        <taxon>Pseudomonadati</taxon>
        <taxon>Pseudomonadota</taxon>
        <taxon>Gammaproteobacteria</taxon>
        <taxon>Oceanospirillales</taxon>
        <taxon>Halomonadaceae</taxon>
        <taxon>Zymobacter group</taxon>
        <taxon>Zymobacter</taxon>
    </lineage>
</organism>
<dbReference type="RefSeq" id="WP_038278061.1">
    <property type="nucleotide sequence ID" value="NZ_AP018933.1"/>
</dbReference>